<dbReference type="GO" id="GO:0045259">
    <property type="term" value="C:proton-transporting ATP synthase complex"/>
    <property type="evidence" value="ECO:0007669"/>
    <property type="project" value="UniProtKB-KW"/>
</dbReference>
<dbReference type="PRINTS" id="PR00125">
    <property type="entry name" value="ATPASEDELTA"/>
</dbReference>
<organism evidence="8 9">
    <name type="scientific">Flavobacterium rakeshii</name>
    <dbReference type="NCBI Taxonomy" id="1038845"/>
    <lineage>
        <taxon>Bacteria</taxon>
        <taxon>Pseudomonadati</taxon>
        <taxon>Bacteroidota</taxon>
        <taxon>Flavobacteriia</taxon>
        <taxon>Flavobacteriales</taxon>
        <taxon>Flavobacteriaceae</taxon>
        <taxon>Flavobacterium</taxon>
    </lineage>
</organism>
<evidence type="ECO:0000256" key="4">
    <source>
        <dbReference type="ARBA" id="ARBA00023065"/>
    </source>
</evidence>
<dbReference type="OrthoDB" id="9802471at2"/>
<dbReference type="NCBIfam" id="TIGR01145">
    <property type="entry name" value="ATP_synt_delta"/>
    <property type="match status" value="1"/>
</dbReference>
<reference evidence="8 9" key="1">
    <citation type="submission" date="2019-12" db="EMBL/GenBank/DDBJ databases">
        <authorList>
            <person name="Sun J.-Q."/>
        </authorList>
    </citation>
    <scope>NUCLEOTIDE SEQUENCE [LARGE SCALE GENOMIC DNA]</scope>
    <source>
        <strain evidence="8 9">JCM 17928</strain>
    </source>
</reference>
<dbReference type="Pfam" id="PF00213">
    <property type="entry name" value="OSCP"/>
    <property type="match status" value="1"/>
</dbReference>
<evidence type="ECO:0000256" key="7">
    <source>
        <dbReference type="HAMAP-Rule" id="MF_01416"/>
    </source>
</evidence>
<dbReference type="EMBL" id="WOWP01000062">
    <property type="protein sequence ID" value="MUV05276.1"/>
    <property type="molecule type" value="Genomic_DNA"/>
</dbReference>
<keyword evidence="5 7" id="KW-0472">Membrane</keyword>
<evidence type="ECO:0000256" key="3">
    <source>
        <dbReference type="ARBA" id="ARBA00022781"/>
    </source>
</evidence>
<name>A0A6N8HHZ8_9FLAO</name>
<dbReference type="PROSITE" id="PS00389">
    <property type="entry name" value="ATPASE_DELTA"/>
    <property type="match status" value="1"/>
</dbReference>
<gene>
    <name evidence="7 8" type="primary">atpH</name>
    <name evidence="8" type="ORF">GN157_16300</name>
</gene>
<dbReference type="PANTHER" id="PTHR11910">
    <property type="entry name" value="ATP SYNTHASE DELTA CHAIN"/>
    <property type="match status" value="1"/>
</dbReference>
<keyword evidence="3 7" id="KW-0375">Hydrogen ion transport</keyword>
<dbReference type="SUPFAM" id="SSF47928">
    <property type="entry name" value="N-terminal domain of the delta subunit of the F1F0-ATP synthase"/>
    <property type="match status" value="1"/>
</dbReference>
<comment type="similarity">
    <text evidence="7">Belongs to the ATPase delta chain family.</text>
</comment>
<dbReference type="AlphaFoldDB" id="A0A6N8HHZ8"/>
<comment type="function">
    <text evidence="7">This protein is part of the stalk that links CF(0) to CF(1). It either transmits conformational changes from CF(0) to CF(1) or is implicated in proton conduction.</text>
</comment>
<dbReference type="InterPro" id="IPR020781">
    <property type="entry name" value="ATPase_OSCP/d_CS"/>
</dbReference>
<evidence type="ECO:0000313" key="9">
    <source>
        <dbReference type="Proteomes" id="UP000433945"/>
    </source>
</evidence>
<evidence type="ECO:0000256" key="1">
    <source>
        <dbReference type="ARBA" id="ARBA00004370"/>
    </source>
</evidence>
<dbReference type="Gene3D" id="1.10.520.20">
    <property type="entry name" value="N-terminal domain of the delta subunit of the F1F0-ATP synthase"/>
    <property type="match status" value="1"/>
</dbReference>
<sequence length="177" mass="19295">MTGSRAAVRYAKAILEMAQASNVAEQVNGDMALIASTIKENSELNSFIDSPTIKAEVKESALNEVFASAQNITKGLFRLLLENKRFEILGSVAVQYAKQYDEAIGVEQATVTTAFPITAELEAKVLAKIKEFSDKKITIKNVVDPSIIGGFILRVGDKQFNASVANRLLTLKRELSN</sequence>
<comment type="caution">
    <text evidence="8">The sequence shown here is derived from an EMBL/GenBank/DDBJ whole genome shotgun (WGS) entry which is preliminary data.</text>
</comment>
<keyword evidence="7" id="KW-0139">CF(1)</keyword>
<keyword evidence="4 7" id="KW-0406">Ion transport</keyword>
<evidence type="ECO:0000256" key="6">
    <source>
        <dbReference type="ARBA" id="ARBA00023310"/>
    </source>
</evidence>
<evidence type="ECO:0000256" key="2">
    <source>
        <dbReference type="ARBA" id="ARBA00022448"/>
    </source>
</evidence>
<protein>
    <recommendedName>
        <fullName evidence="7">ATP synthase subunit delta</fullName>
    </recommendedName>
    <alternativeName>
        <fullName evidence="7">ATP synthase F(1) sector subunit delta</fullName>
    </alternativeName>
    <alternativeName>
        <fullName evidence="7">F-type ATPase subunit delta</fullName>
        <shortName evidence="7">F-ATPase subunit delta</shortName>
    </alternativeName>
</protein>
<keyword evidence="2 7" id="KW-0813">Transport</keyword>
<dbReference type="GO" id="GO:0046933">
    <property type="term" value="F:proton-transporting ATP synthase activity, rotational mechanism"/>
    <property type="evidence" value="ECO:0007669"/>
    <property type="project" value="UniProtKB-UniRule"/>
</dbReference>
<dbReference type="GO" id="GO:0005886">
    <property type="term" value="C:plasma membrane"/>
    <property type="evidence" value="ECO:0007669"/>
    <property type="project" value="UniProtKB-SubCell"/>
</dbReference>
<keyword evidence="9" id="KW-1185">Reference proteome</keyword>
<dbReference type="Proteomes" id="UP000433945">
    <property type="component" value="Unassembled WGS sequence"/>
</dbReference>
<dbReference type="HAMAP" id="MF_01416">
    <property type="entry name" value="ATP_synth_delta_bact"/>
    <property type="match status" value="1"/>
</dbReference>
<dbReference type="InterPro" id="IPR026015">
    <property type="entry name" value="ATP_synth_OSCP/delta_N_sf"/>
</dbReference>
<comment type="subcellular location">
    <subcellularLocation>
        <location evidence="7">Cell membrane</location>
        <topology evidence="7">Peripheral membrane protein</topology>
    </subcellularLocation>
    <subcellularLocation>
        <location evidence="1">Membrane</location>
    </subcellularLocation>
</comment>
<keyword evidence="7" id="KW-1003">Cell membrane</keyword>
<evidence type="ECO:0000313" key="8">
    <source>
        <dbReference type="EMBL" id="MUV05276.1"/>
    </source>
</evidence>
<dbReference type="RefSeq" id="WP_157484547.1">
    <property type="nucleotide sequence ID" value="NZ_JAZDQD010000002.1"/>
</dbReference>
<accession>A0A6N8HHZ8</accession>
<dbReference type="InterPro" id="IPR000711">
    <property type="entry name" value="ATPase_OSCP/dsu"/>
</dbReference>
<proteinExistence type="inferred from homology"/>
<evidence type="ECO:0000256" key="5">
    <source>
        <dbReference type="ARBA" id="ARBA00023136"/>
    </source>
</evidence>
<comment type="function">
    <text evidence="7">F(1)F(0) ATP synthase produces ATP from ADP in the presence of a proton or sodium gradient. F-type ATPases consist of two structural domains, F(1) containing the extramembraneous catalytic core and F(0) containing the membrane proton channel, linked together by a central stalk and a peripheral stalk. During catalysis, ATP synthesis in the catalytic domain of F(1) is coupled via a rotary mechanism of the central stalk subunits to proton translocation.</text>
</comment>
<keyword evidence="6 7" id="KW-0066">ATP synthesis</keyword>